<feature type="transmembrane region" description="Helical" evidence="1">
    <location>
        <begin position="47"/>
        <end position="65"/>
    </location>
</feature>
<keyword evidence="4" id="KW-1185">Reference proteome</keyword>
<feature type="transmembrane region" description="Helical" evidence="1">
    <location>
        <begin position="20"/>
        <end position="40"/>
    </location>
</feature>
<feature type="transmembrane region" description="Helical" evidence="1">
    <location>
        <begin position="71"/>
        <end position="92"/>
    </location>
</feature>
<protein>
    <recommendedName>
        <fullName evidence="2">TmcB/TmcC TPR repeats domain-containing protein</fullName>
    </recommendedName>
</protein>
<feature type="domain" description="TmcB/TmcC TPR repeats" evidence="2">
    <location>
        <begin position="206"/>
        <end position="303"/>
    </location>
</feature>
<feature type="transmembrane region" description="Helical" evidence="1">
    <location>
        <begin position="916"/>
        <end position="939"/>
    </location>
</feature>
<feature type="transmembrane region" description="Helical" evidence="1">
    <location>
        <begin position="635"/>
        <end position="659"/>
    </location>
</feature>
<comment type="caution">
    <text evidence="3">The sequence shown here is derived from an EMBL/GenBank/DDBJ whole genome shotgun (WGS) entry which is preliminary data.</text>
</comment>
<evidence type="ECO:0000313" key="4">
    <source>
        <dbReference type="Proteomes" id="UP001162131"/>
    </source>
</evidence>
<name>A0AAU9J8T4_9CILI</name>
<evidence type="ECO:0000259" key="2">
    <source>
        <dbReference type="Pfam" id="PF25474"/>
    </source>
</evidence>
<gene>
    <name evidence="3" type="ORF">BSTOLATCC_MIC17746</name>
</gene>
<dbReference type="Pfam" id="PF25474">
    <property type="entry name" value="TPR_TmcB"/>
    <property type="match status" value="1"/>
</dbReference>
<reference evidence="3" key="1">
    <citation type="submission" date="2021-09" db="EMBL/GenBank/DDBJ databases">
        <authorList>
            <consortium name="AG Swart"/>
            <person name="Singh M."/>
            <person name="Singh A."/>
            <person name="Seah K."/>
            <person name="Emmerich C."/>
        </authorList>
    </citation>
    <scope>NUCLEOTIDE SEQUENCE</scope>
    <source>
        <strain evidence="3">ATCC30299</strain>
    </source>
</reference>
<evidence type="ECO:0000313" key="3">
    <source>
        <dbReference type="EMBL" id="CAG9317125.1"/>
    </source>
</evidence>
<keyword evidence="1" id="KW-0472">Membrane</keyword>
<keyword evidence="1" id="KW-0812">Transmembrane</keyword>
<dbReference type="EMBL" id="CAJZBQ010000017">
    <property type="protein sequence ID" value="CAG9317125.1"/>
    <property type="molecule type" value="Genomic_DNA"/>
</dbReference>
<dbReference type="InterPro" id="IPR057352">
    <property type="entry name" value="TPR_TmcB/C"/>
</dbReference>
<accession>A0AAU9J8T4</accession>
<organism evidence="3 4">
    <name type="scientific">Blepharisma stoltei</name>
    <dbReference type="NCBI Taxonomy" id="1481888"/>
    <lineage>
        <taxon>Eukaryota</taxon>
        <taxon>Sar</taxon>
        <taxon>Alveolata</taxon>
        <taxon>Ciliophora</taxon>
        <taxon>Postciliodesmatophora</taxon>
        <taxon>Heterotrichea</taxon>
        <taxon>Heterotrichida</taxon>
        <taxon>Blepharismidae</taxon>
        <taxon>Blepharisma</taxon>
    </lineage>
</organism>
<evidence type="ECO:0000256" key="1">
    <source>
        <dbReference type="SAM" id="Phobius"/>
    </source>
</evidence>
<dbReference type="InterPro" id="IPR052994">
    <property type="entry name" value="Tiny_macrocysts_regulators"/>
</dbReference>
<dbReference type="PANTHER" id="PTHR31600:SF2">
    <property type="entry name" value="GAMETE ENRICHED GENE 10 PROTEIN-RELATED"/>
    <property type="match status" value="1"/>
</dbReference>
<sequence>MFTCFTYICFGDSYVLIHQTILAEWSLYMFIKSVIILQYFNPIENSIFACEFASVTVTILVFVFGQIMDNAIITVVFTIFLQPIIIIFTILITRKIYYKLPNTTKTIKSQLDFERKFRDLLTDKNQENKAKVLNLFKKYWNLSLFQKDRLFVIWEFYYCLFLKDERLARIKLSKISTIKSSFEVDIKVWTIFNWLAKRKNKLLPDINYLHYLKDFSVAKKMDEKLCFILVELCSEFSSKSPKIEKLIKLTNKASSNINEITENYKLLTEKHKNLESYELYQSFLENITNNHDEANIINRKKSGINSFYSQNNDDGYLENYGKEVGVILISCSKASFGSIIYLNEKAASILKSSISSICGTSYMTLIPPPYDLIHAKFMKQFISECVSTHIPAHQNLIFQCSDGFLLECDCLIKLSAFHNSPYFLLSFKPKNTSRHIALISSEGLIASHSISFPCYFSTEQSLKNRLIFEIIPDFQKMKKGIPWIVNHNGKELGLVSITKKIKYRELNLLLVIHDSEELSKWKSKGRKIRDQTEINYDKQAIDENDASVSQDLTHNSVEINFLKVPGFAKVRRSVKLKTLLPNTMDNTSAHGFEDRRADEKLISEEPSKPSSTFSSFSHSGLSQRLLLESKQKIRILQWVLFAIMSSTIAIFIGILVYMISDVTHTTRMSSFNRLGNLLYDFGLFTDISRALDKTIILNGAKELIDSYVYKLGNLTVEVIDLQTHILDDFSRWDYCSYASIADESIMPQWNFEEVFPKIIYKNFYDTVTDFVYASTNYIDDIGNHQNYSRHLQFLLANGMGFSFDYANITMKEIENCEINRIKTTGEKIDALLMFGFVALGALMLIIFCFVFIVSKKHDEFWNFLIEKAQPSLVQLKGSSIDRLLNVHGVDYQSEINWEMRIGGRRKKIKSNLYKRYIWRVLIFFAIVTSYYLLIFWYLYPNTERNMVNRPKLLSNFNIRRSLLSRLTVFARETALPYWKYRLPYSYPHENSFNLLLETWDELSMKTKEIRGNDFLRLMSDELKERIFEKLDSTLDQLHFGVRSAVLSIKNDIYNILYWTNFAPSVMIPFLGKVAEIEDEIGLQFDLADRDSKNVINSQLNEIIYTTIIYSLGVVLFFFLYYFLYLNKQIKQLESFGTLPTILSMESD</sequence>
<feature type="transmembrane region" description="Helical" evidence="1">
    <location>
        <begin position="1102"/>
        <end position="1123"/>
    </location>
</feature>
<feature type="transmembrane region" description="Helical" evidence="1">
    <location>
        <begin position="830"/>
        <end position="853"/>
    </location>
</feature>
<dbReference type="Proteomes" id="UP001162131">
    <property type="component" value="Unassembled WGS sequence"/>
</dbReference>
<keyword evidence="1" id="KW-1133">Transmembrane helix</keyword>
<proteinExistence type="predicted"/>
<dbReference type="PANTHER" id="PTHR31600">
    <property type="entry name" value="TINY MACROCYSTS PROTEIN B-RELATED"/>
    <property type="match status" value="1"/>
</dbReference>
<dbReference type="AlphaFoldDB" id="A0AAU9J8T4"/>